<dbReference type="RefSeq" id="WP_048571267.1">
    <property type="nucleotide sequence ID" value="NZ_LFVU01000028.1"/>
</dbReference>
<name>A0A0J8D943_CLOCY</name>
<dbReference type="PANTHER" id="PTHR45569:SF1">
    <property type="entry name" value="SENSOR PROTEIN KDPD"/>
    <property type="match status" value="1"/>
</dbReference>
<dbReference type="GO" id="GO:0005886">
    <property type="term" value="C:plasma membrane"/>
    <property type="evidence" value="ECO:0007669"/>
    <property type="project" value="TreeGrafter"/>
</dbReference>
<dbReference type="PATRIC" id="fig|1121307.3.peg.459"/>
<comment type="caution">
    <text evidence="1">The sequence shown here is derived from an EMBL/GenBank/DDBJ whole genome shotgun (WGS) entry which is preliminary data.</text>
</comment>
<dbReference type="InterPro" id="IPR052023">
    <property type="entry name" value="Histidine_kinase_KdpD"/>
</dbReference>
<dbReference type="AlphaFoldDB" id="A0A0J8D943"/>
<dbReference type="InterPro" id="IPR014729">
    <property type="entry name" value="Rossmann-like_a/b/a_fold"/>
</dbReference>
<evidence type="ECO:0000313" key="1">
    <source>
        <dbReference type="EMBL" id="KMT20864.1"/>
    </source>
</evidence>
<dbReference type="GO" id="GO:0000155">
    <property type="term" value="F:phosphorelay sensor kinase activity"/>
    <property type="evidence" value="ECO:0007669"/>
    <property type="project" value="TreeGrafter"/>
</dbReference>
<keyword evidence="2" id="KW-1185">Reference proteome</keyword>
<reference evidence="1 2" key="1">
    <citation type="submission" date="2015-06" db="EMBL/GenBank/DDBJ databases">
        <title>Draft genome sequence of the purine-degrading Clostridium cylindrosporum HC-1 (DSM 605).</title>
        <authorList>
            <person name="Poehlein A."/>
            <person name="Schiel-Bengelsdorf B."/>
            <person name="Bengelsdorf F."/>
            <person name="Daniel R."/>
            <person name="Duerre P."/>
        </authorList>
    </citation>
    <scope>NUCLEOTIDE SEQUENCE [LARGE SCALE GENOMIC DNA]</scope>
    <source>
        <strain evidence="1 2">DSM 605</strain>
    </source>
</reference>
<evidence type="ECO:0000313" key="2">
    <source>
        <dbReference type="Proteomes" id="UP000036756"/>
    </source>
</evidence>
<dbReference type="PANTHER" id="PTHR45569">
    <property type="entry name" value="SENSOR PROTEIN KDPD"/>
    <property type="match status" value="1"/>
</dbReference>
<dbReference type="Proteomes" id="UP000036756">
    <property type="component" value="Unassembled WGS sequence"/>
</dbReference>
<dbReference type="STRING" id="1121307.CLCY_1c00980"/>
<gene>
    <name evidence="1" type="ORF">CLCY_1c00980</name>
</gene>
<organism evidence="1 2">
    <name type="scientific">Clostridium cylindrosporum DSM 605</name>
    <dbReference type="NCBI Taxonomy" id="1121307"/>
    <lineage>
        <taxon>Bacteria</taxon>
        <taxon>Bacillati</taxon>
        <taxon>Bacillota</taxon>
        <taxon>Clostridia</taxon>
        <taxon>Eubacteriales</taxon>
        <taxon>Clostridiaceae</taxon>
        <taxon>Clostridium</taxon>
    </lineage>
</organism>
<proteinExistence type="predicted"/>
<dbReference type="SUPFAM" id="SSF52402">
    <property type="entry name" value="Adenine nucleotide alpha hydrolases-like"/>
    <property type="match status" value="1"/>
</dbReference>
<protein>
    <submittedName>
        <fullName evidence="1">Universal stress protein family</fullName>
    </submittedName>
</protein>
<dbReference type="Gene3D" id="3.40.50.620">
    <property type="entry name" value="HUPs"/>
    <property type="match status" value="1"/>
</dbReference>
<sequence length="127" mass="14272">MYIKDNIMVCVTQQKTCERLISNGSRLKESFGSELYVIHVVKDGDNFLYDDKEPDALQYLFNISKEAGAELTVLRSDDVVETLKTFAKEKSIGHIVLGEPPKTRKACVIDDLIVSLPQSKFHVIPAN</sequence>
<dbReference type="OrthoDB" id="1707003at2"/>
<accession>A0A0J8D943</accession>
<dbReference type="EMBL" id="LFVU01000028">
    <property type="protein sequence ID" value="KMT20864.1"/>
    <property type="molecule type" value="Genomic_DNA"/>
</dbReference>